<dbReference type="SMART" id="SM00228">
    <property type="entry name" value="PDZ"/>
    <property type="match status" value="1"/>
</dbReference>
<keyword evidence="3 5" id="KW-0378">Hydrolase</keyword>
<dbReference type="GO" id="GO:0007165">
    <property type="term" value="P:signal transduction"/>
    <property type="evidence" value="ECO:0007669"/>
    <property type="project" value="TreeGrafter"/>
</dbReference>
<feature type="domain" description="PDZ" evidence="6">
    <location>
        <begin position="95"/>
        <end position="151"/>
    </location>
</feature>
<protein>
    <submittedName>
        <fullName evidence="7">Peptidase S41</fullName>
    </submittedName>
</protein>
<dbReference type="InterPro" id="IPR004447">
    <property type="entry name" value="Peptidase_S41A"/>
</dbReference>
<dbReference type="Proteomes" id="UP000249248">
    <property type="component" value="Unassembled WGS sequence"/>
</dbReference>
<sequence>MKIKICLWITLMWSSSVGFTQQDPSNDIDFEILKNLELFEMVYKSVDLNYVDEPNPGELMRTGIEAMLAELDPYTNYIPESLMEDYKLMTTGQYGGIGAIIRQVKEQVMVIEPYENYPAQKAGLKAGDVFLEIDGKSVENLTSSQVSEKLKGQPGKDLSLKISRQGKQMDFTFAREEIKMPSVPYYGFVSDNIGYIKLNSFTQTAAKEVLDAYNALQKQGTVEKLIFDLRGNGGGLLNQANQIVNFFVKKGSDIVEIKGRAEGVNHKYTAKANPVDAKIPIVVLIDGGSASASEIVSGAFQDLDRAVIVGTTSFGKGLVQRPMDLKYNAKIKVTIAKYYTPSGRCIQKLDYSHKKVGEHANEMDESTLKKFKTGNGRTVIDGRGVEPDVSIAKDTLHELSAILMIDNIIFEYVTKFSQTNASIAKSGEFELSDAAYESFKTFALAQDFEYTNASLELLKELKLDMEADGLYTEAKTTYDALYEKLKPVKSDDLEKYKPEIKLLIEDEIIGRYYFQKGRIEQSLVKDKNVLEAIKILNDQSRYNDILKIQN</sequence>
<keyword evidence="8" id="KW-1185">Reference proteome</keyword>
<dbReference type="Pfam" id="PF13180">
    <property type="entry name" value="PDZ_2"/>
    <property type="match status" value="1"/>
</dbReference>
<evidence type="ECO:0000313" key="7">
    <source>
        <dbReference type="EMBL" id="PZE16346.1"/>
    </source>
</evidence>
<evidence type="ECO:0000256" key="3">
    <source>
        <dbReference type="ARBA" id="ARBA00022801"/>
    </source>
</evidence>
<dbReference type="Gene3D" id="2.30.42.10">
    <property type="match status" value="1"/>
</dbReference>
<dbReference type="InterPro" id="IPR005151">
    <property type="entry name" value="Tail-specific_protease"/>
</dbReference>
<dbReference type="SMART" id="SM00245">
    <property type="entry name" value="TSPc"/>
    <property type="match status" value="1"/>
</dbReference>
<dbReference type="PANTHER" id="PTHR32060:SF30">
    <property type="entry name" value="CARBOXY-TERMINAL PROCESSING PROTEASE CTPA"/>
    <property type="match status" value="1"/>
</dbReference>
<dbReference type="NCBIfam" id="TIGR00225">
    <property type="entry name" value="prc"/>
    <property type="match status" value="1"/>
</dbReference>
<dbReference type="AlphaFoldDB" id="A0A2W1NE54"/>
<evidence type="ECO:0000256" key="5">
    <source>
        <dbReference type="RuleBase" id="RU004404"/>
    </source>
</evidence>
<proteinExistence type="inferred from homology"/>
<dbReference type="OrthoDB" id="9812068at2"/>
<dbReference type="RefSeq" id="WP_111064044.1">
    <property type="nucleotide sequence ID" value="NZ_JBHUCU010000006.1"/>
</dbReference>
<evidence type="ECO:0000256" key="2">
    <source>
        <dbReference type="ARBA" id="ARBA00022670"/>
    </source>
</evidence>
<organism evidence="7 8">
    <name type="scientific">Putridiphycobacter roseus</name>
    <dbReference type="NCBI Taxonomy" id="2219161"/>
    <lineage>
        <taxon>Bacteria</taxon>
        <taxon>Pseudomonadati</taxon>
        <taxon>Bacteroidota</taxon>
        <taxon>Flavobacteriia</taxon>
        <taxon>Flavobacteriales</taxon>
        <taxon>Crocinitomicaceae</taxon>
        <taxon>Putridiphycobacter</taxon>
    </lineage>
</organism>
<dbReference type="SUPFAM" id="SSF50156">
    <property type="entry name" value="PDZ domain-like"/>
    <property type="match status" value="1"/>
</dbReference>
<evidence type="ECO:0000259" key="6">
    <source>
        <dbReference type="PROSITE" id="PS50106"/>
    </source>
</evidence>
<dbReference type="SUPFAM" id="SSF52096">
    <property type="entry name" value="ClpP/crotonase"/>
    <property type="match status" value="1"/>
</dbReference>
<dbReference type="PROSITE" id="PS50106">
    <property type="entry name" value="PDZ"/>
    <property type="match status" value="1"/>
</dbReference>
<dbReference type="FunFam" id="2.30.42.10:FF:000063">
    <property type="entry name" value="Peptidase, S41 family"/>
    <property type="match status" value="1"/>
</dbReference>
<dbReference type="GO" id="GO:0006508">
    <property type="term" value="P:proteolysis"/>
    <property type="evidence" value="ECO:0007669"/>
    <property type="project" value="UniProtKB-KW"/>
</dbReference>
<dbReference type="CDD" id="cd07560">
    <property type="entry name" value="Peptidase_S41_CPP"/>
    <property type="match status" value="1"/>
</dbReference>
<dbReference type="GO" id="GO:0004175">
    <property type="term" value="F:endopeptidase activity"/>
    <property type="evidence" value="ECO:0007669"/>
    <property type="project" value="TreeGrafter"/>
</dbReference>
<evidence type="ECO:0000256" key="1">
    <source>
        <dbReference type="ARBA" id="ARBA00009179"/>
    </source>
</evidence>
<dbReference type="GO" id="GO:0030288">
    <property type="term" value="C:outer membrane-bounded periplasmic space"/>
    <property type="evidence" value="ECO:0007669"/>
    <property type="project" value="TreeGrafter"/>
</dbReference>
<keyword evidence="4 5" id="KW-0720">Serine protease</keyword>
<comment type="caution">
    <text evidence="7">The sequence shown here is derived from an EMBL/GenBank/DDBJ whole genome shotgun (WGS) entry which is preliminary data.</text>
</comment>
<dbReference type="Gene3D" id="3.30.750.44">
    <property type="match status" value="1"/>
</dbReference>
<dbReference type="InterPro" id="IPR029045">
    <property type="entry name" value="ClpP/crotonase-like_dom_sf"/>
</dbReference>
<dbReference type="Gene3D" id="3.90.226.10">
    <property type="entry name" value="2-enoyl-CoA Hydratase, Chain A, domain 1"/>
    <property type="match status" value="1"/>
</dbReference>
<dbReference type="EMBL" id="QKSB01000009">
    <property type="protein sequence ID" value="PZE16346.1"/>
    <property type="molecule type" value="Genomic_DNA"/>
</dbReference>
<dbReference type="GO" id="GO:0008236">
    <property type="term" value="F:serine-type peptidase activity"/>
    <property type="evidence" value="ECO:0007669"/>
    <property type="project" value="UniProtKB-KW"/>
</dbReference>
<evidence type="ECO:0000256" key="4">
    <source>
        <dbReference type="ARBA" id="ARBA00022825"/>
    </source>
</evidence>
<accession>A0A2W1NE54</accession>
<reference evidence="7 8" key="1">
    <citation type="submission" date="2018-06" db="EMBL/GenBank/DDBJ databases">
        <title>The draft genome sequence of Crocinitomix sp. SM1701.</title>
        <authorList>
            <person name="Zhang X."/>
        </authorList>
    </citation>
    <scope>NUCLEOTIDE SEQUENCE [LARGE SCALE GENOMIC DNA]</scope>
    <source>
        <strain evidence="7 8">SM1701</strain>
    </source>
</reference>
<dbReference type="InterPro" id="IPR036034">
    <property type="entry name" value="PDZ_sf"/>
</dbReference>
<name>A0A2W1NE54_9FLAO</name>
<evidence type="ECO:0000313" key="8">
    <source>
        <dbReference type="Proteomes" id="UP000249248"/>
    </source>
</evidence>
<dbReference type="CDD" id="cd06782">
    <property type="entry name" value="cpPDZ_CPP-like"/>
    <property type="match status" value="1"/>
</dbReference>
<dbReference type="InterPro" id="IPR001478">
    <property type="entry name" value="PDZ"/>
</dbReference>
<dbReference type="Pfam" id="PF03572">
    <property type="entry name" value="Peptidase_S41"/>
    <property type="match status" value="1"/>
</dbReference>
<keyword evidence="2 5" id="KW-0645">Protease</keyword>
<gene>
    <name evidence="7" type="ORF">DNU06_13615</name>
</gene>
<comment type="similarity">
    <text evidence="1 5">Belongs to the peptidase S41A family.</text>
</comment>
<dbReference type="PANTHER" id="PTHR32060">
    <property type="entry name" value="TAIL-SPECIFIC PROTEASE"/>
    <property type="match status" value="1"/>
</dbReference>